<protein>
    <submittedName>
        <fullName evidence="5">Class I SAM-dependent methyltransferase</fullName>
    </submittedName>
</protein>
<dbReference type="InterPro" id="IPR029063">
    <property type="entry name" value="SAM-dependent_MTases_sf"/>
</dbReference>
<organism evidence="5 6">
    <name type="scientific">Flaviflexus ciconiae</name>
    <dbReference type="NCBI Taxonomy" id="2496867"/>
    <lineage>
        <taxon>Bacteria</taxon>
        <taxon>Bacillati</taxon>
        <taxon>Actinomycetota</taxon>
        <taxon>Actinomycetes</taxon>
        <taxon>Actinomycetales</taxon>
        <taxon>Actinomycetaceae</taxon>
        <taxon>Flaviflexus</taxon>
    </lineage>
</organism>
<dbReference type="GO" id="GO:0008168">
    <property type="term" value="F:methyltransferase activity"/>
    <property type="evidence" value="ECO:0007669"/>
    <property type="project" value="UniProtKB-KW"/>
</dbReference>
<evidence type="ECO:0000313" key="5">
    <source>
        <dbReference type="EMBL" id="AZQ78090.1"/>
    </source>
</evidence>
<keyword evidence="1 5" id="KW-0489">Methyltransferase</keyword>
<evidence type="ECO:0000256" key="2">
    <source>
        <dbReference type="ARBA" id="ARBA00022679"/>
    </source>
</evidence>
<dbReference type="Pfam" id="PF08242">
    <property type="entry name" value="Methyltransf_12"/>
    <property type="match status" value="1"/>
</dbReference>
<dbReference type="PANTHER" id="PTHR43464:SF19">
    <property type="entry name" value="UBIQUINONE BIOSYNTHESIS O-METHYLTRANSFERASE, MITOCHONDRIAL"/>
    <property type="match status" value="1"/>
</dbReference>
<name>A0A3S9Q0E1_9ACTO</name>
<dbReference type="AlphaFoldDB" id="A0A3S9Q0E1"/>
<dbReference type="EMBL" id="CP034593">
    <property type="protein sequence ID" value="AZQ78090.1"/>
    <property type="molecule type" value="Genomic_DNA"/>
</dbReference>
<sequence>MRGLVTAGVDMSVDARFVDVLCRRGSHILDIGCGIGNAVRALRTAGHEAYGIDPSERVLSVAYELSTADWFRSLSAQSVSVDSLARAALPVEYDAILMTGNVPAFLSSEELESVMCSVALLLNDGGILVIGTTTASRGGPRDQDRIAESVDLKLLHRYSDWHLTPWSRNSPWTVSVFGGEGQRDFGSGPDGIFTLP</sequence>
<accession>A0A3S9Q0E1</accession>
<evidence type="ECO:0000259" key="4">
    <source>
        <dbReference type="Pfam" id="PF08242"/>
    </source>
</evidence>
<dbReference type="CDD" id="cd02440">
    <property type="entry name" value="AdoMet_MTases"/>
    <property type="match status" value="1"/>
</dbReference>
<feature type="domain" description="Methyltransferase type 12" evidence="4">
    <location>
        <begin position="29"/>
        <end position="128"/>
    </location>
</feature>
<dbReference type="Proteomes" id="UP000280344">
    <property type="component" value="Chromosome"/>
</dbReference>
<proteinExistence type="predicted"/>
<dbReference type="PANTHER" id="PTHR43464">
    <property type="entry name" value="METHYLTRANSFERASE"/>
    <property type="match status" value="1"/>
</dbReference>
<evidence type="ECO:0000256" key="3">
    <source>
        <dbReference type="ARBA" id="ARBA00022691"/>
    </source>
</evidence>
<gene>
    <name evidence="5" type="ORF">EJ997_01160</name>
</gene>
<dbReference type="Gene3D" id="3.40.50.150">
    <property type="entry name" value="Vaccinia Virus protein VP39"/>
    <property type="match status" value="1"/>
</dbReference>
<reference evidence="5 6" key="1">
    <citation type="submission" date="2018-12" db="EMBL/GenBank/DDBJ databases">
        <title>Complete genome sequence of Flaviflexus sp. H23T48.</title>
        <authorList>
            <person name="Bae J.-W."/>
            <person name="Lee J.-Y."/>
        </authorList>
    </citation>
    <scope>NUCLEOTIDE SEQUENCE [LARGE SCALE GENOMIC DNA]</scope>
    <source>
        <strain evidence="5 6">H23T48</strain>
    </source>
</reference>
<dbReference type="KEGG" id="flh:EJ997_01160"/>
<evidence type="ECO:0000256" key="1">
    <source>
        <dbReference type="ARBA" id="ARBA00022603"/>
    </source>
</evidence>
<keyword evidence="3" id="KW-0949">S-adenosyl-L-methionine</keyword>
<evidence type="ECO:0000313" key="6">
    <source>
        <dbReference type="Proteomes" id="UP000280344"/>
    </source>
</evidence>
<dbReference type="OrthoDB" id="7062303at2"/>
<keyword evidence="6" id="KW-1185">Reference proteome</keyword>
<dbReference type="InterPro" id="IPR013217">
    <property type="entry name" value="Methyltransf_12"/>
</dbReference>
<dbReference type="GO" id="GO:0032259">
    <property type="term" value="P:methylation"/>
    <property type="evidence" value="ECO:0007669"/>
    <property type="project" value="UniProtKB-KW"/>
</dbReference>
<dbReference type="SUPFAM" id="SSF53335">
    <property type="entry name" value="S-adenosyl-L-methionine-dependent methyltransferases"/>
    <property type="match status" value="1"/>
</dbReference>
<keyword evidence="2 5" id="KW-0808">Transferase</keyword>